<proteinExistence type="predicted"/>
<dbReference type="InterPro" id="IPR022143">
    <property type="entry name" value="DUF3675"/>
</dbReference>
<dbReference type="GO" id="GO:0016020">
    <property type="term" value="C:membrane"/>
    <property type="evidence" value="ECO:0007669"/>
    <property type="project" value="TreeGrafter"/>
</dbReference>
<name>A0A453HWV7_AEGTS</name>
<dbReference type="Gramene" id="AET4Gv20318000.10">
    <property type="protein sequence ID" value="AET4Gv20318000.10"/>
    <property type="gene ID" value="AET4Gv20318000"/>
</dbReference>
<evidence type="ECO:0000313" key="2">
    <source>
        <dbReference type="Proteomes" id="UP000015105"/>
    </source>
</evidence>
<reference evidence="1" key="3">
    <citation type="journal article" date="2017" name="Nature">
        <title>Genome sequence of the progenitor of the wheat D genome Aegilops tauschii.</title>
        <authorList>
            <person name="Luo M.C."/>
            <person name="Gu Y.Q."/>
            <person name="Puiu D."/>
            <person name="Wang H."/>
            <person name="Twardziok S.O."/>
            <person name="Deal K.R."/>
            <person name="Huo N."/>
            <person name="Zhu T."/>
            <person name="Wang L."/>
            <person name="Wang Y."/>
            <person name="McGuire P.E."/>
            <person name="Liu S."/>
            <person name="Long H."/>
            <person name="Ramasamy R.K."/>
            <person name="Rodriguez J.C."/>
            <person name="Van S.L."/>
            <person name="Yuan L."/>
            <person name="Wang Z."/>
            <person name="Xia Z."/>
            <person name="Xiao L."/>
            <person name="Anderson O.D."/>
            <person name="Ouyang S."/>
            <person name="Liang Y."/>
            <person name="Zimin A.V."/>
            <person name="Pertea G."/>
            <person name="Qi P."/>
            <person name="Bennetzen J.L."/>
            <person name="Dai X."/>
            <person name="Dawson M.W."/>
            <person name="Muller H.G."/>
            <person name="Kugler K."/>
            <person name="Rivarola-Duarte L."/>
            <person name="Spannagl M."/>
            <person name="Mayer K.F.X."/>
            <person name="Lu F.H."/>
            <person name="Bevan M.W."/>
            <person name="Leroy P."/>
            <person name="Li P."/>
            <person name="You F.M."/>
            <person name="Sun Q."/>
            <person name="Liu Z."/>
            <person name="Lyons E."/>
            <person name="Wicker T."/>
            <person name="Salzberg S.L."/>
            <person name="Devos K.M."/>
            <person name="Dvorak J."/>
        </authorList>
    </citation>
    <scope>NUCLEOTIDE SEQUENCE [LARGE SCALE GENOMIC DNA]</scope>
    <source>
        <strain evidence="1">cv. AL8/78</strain>
    </source>
</reference>
<accession>A0A453HWV7</accession>
<sequence length="138" mass="15040">MRDPRILAVAAAQRRLLEAEYDEYGGTDANGAAFCRSAALILMALLLLRHALSISDNEGDDDASTMFSVTFSSPSCWISAAMLYNGMDLQHFASPATKGGIFLSNSNGVSRQFFFANISHHLVHVNLFVEIITCISFC</sequence>
<reference evidence="1" key="5">
    <citation type="journal article" date="2021" name="G3 (Bethesda)">
        <title>Aegilops tauschii genome assembly Aet v5.0 features greater sequence contiguity and improved annotation.</title>
        <authorList>
            <person name="Wang L."/>
            <person name="Zhu T."/>
            <person name="Rodriguez J.C."/>
            <person name="Deal K.R."/>
            <person name="Dubcovsky J."/>
            <person name="McGuire P.E."/>
            <person name="Lux T."/>
            <person name="Spannagl M."/>
            <person name="Mayer K.F.X."/>
            <person name="Baldrich P."/>
            <person name="Meyers B.C."/>
            <person name="Huo N."/>
            <person name="Gu Y.Q."/>
            <person name="Zhou H."/>
            <person name="Devos K.M."/>
            <person name="Bennetzen J.L."/>
            <person name="Unver T."/>
            <person name="Budak H."/>
            <person name="Gulick P.J."/>
            <person name="Galiba G."/>
            <person name="Kalapos B."/>
            <person name="Nelson D.R."/>
            <person name="Li P."/>
            <person name="You F.M."/>
            <person name="Luo M.C."/>
            <person name="Dvorak J."/>
        </authorList>
    </citation>
    <scope>NUCLEOTIDE SEQUENCE [LARGE SCALE GENOMIC DNA]</scope>
    <source>
        <strain evidence="1">cv. AL8/78</strain>
    </source>
</reference>
<reference evidence="2" key="1">
    <citation type="journal article" date="2014" name="Science">
        <title>Ancient hybridizations among the ancestral genomes of bread wheat.</title>
        <authorList>
            <consortium name="International Wheat Genome Sequencing Consortium,"/>
            <person name="Marcussen T."/>
            <person name="Sandve S.R."/>
            <person name="Heier L."/>
            <person name="Spannagl M."/>
            <person name="Pfeifer M."/>
            <person name="Jakobsen K.S."/>
            <person name="Wulff B.B."/>
            <person name="Steuernagel B."/>
            <person name="Mayer K.F."/>
            <person name="Olsen O.A."/>
        </authorList>
    </citation>
    <scope>NUCLEOTIDE SEQUENCE [LARGE SCALE GENOMIC DNA]</scope>
    <source>
        <strain evidence="2">cv. AL8/78</strain>
    </source>
</reference>
<dbReference type="Pfam" id="PF12428">
    <property type="entry name" value="DUF3675"/>
    <property type="match status" value="1"/>
</dbReference>
<dbReference type="InterPro" id="IPR033275">
    <property type="entry name" value="MARCH-like"/>
</dbReference>
<dbReference type="GO" id="GO:0016567">
    <property type="term" value="P:protein ubiquitination"/>
    <property type="evidence" value="ECO:0007669"/>
    <property type="project" value="TreeGrafter"/>
</dbReference>
<dbReference type="PANTHER" id="PTHR23012:SF215">
    <property type="entry name" value="RING_FYVE_PHD ZINC FINGER SUPERFAMILY PROTEIN"/>
    <property type="match status" value="1"/>
</dbReference>
<keyword evidence="2" id="KW-1185">Reference proteome</keyword>
<dbReference type="AlphaFoldDB" id="A0A453HWV7"/>
<protein>
    <submittedName>
        <fullName evidence="1">Uncharacterized protein</fullName>
    </submittedName>
</protein>
<dbReference type="Proteomes" id="UP000015105">
    <property type="component" value="Chromosome 4D"/>
</dbReference>
<organism evidence="1 2">
    <name type="scientific">Aegilops tauschii subsp. strangulata</name>
    <name type="common">Goatgrass</name>
    <dbReference type="NCBI Taxonomy" id="200361"/>
    <lineage>
        <taxon>Eukaryota</taxon>
        <taxon>Viridiplantae</taxon>
        <taxon>Streptophyta</taxon>
        <taxon>Embryophyta</taxon>
        <taxon>Tracheophyta</taxon>
        <taxon>Spermatophyta</taxon>
        <taxon>Magnoliopsida</taxon>
        <taxon>Liliopsida</taxon>
        <taxon>Poales</taxon>
        <taxon>Poaceae</taxon>
        <taxon>BOP clade</taxon>
        <taxon>Pooideae</taxon>
        <taxon>Triticodae</taxon>
        <taxon>Triticeae</taxon>
        <taxon>Triticinae</taxon>
        <taxon>Aegilops</taxon>
    </lineage>
</organism>
<dbReference type="GO" id="GO:0004842">
    <property type="term" value="F:ubiquitin-protein transferase activity"/>
    <property type="evidence" value="ECO:0007669"/>
    <property type="project" value="TreeGrafter"/>
</dbReference>
<evidence type="ECO:0000313" key="1">
    <source>
        <dbReference type="EnsemblPlants" id="AET4Gv20318000.10"/>
    </source>
</evidence>
<reference evidence="2" key="2">
    <citation type="journal article" date="2017" name="Nat. Plants">
        <title>The Aegilops tauschii genome reveals multiple impacts of transposons.</title>
        <authorList>
            <person name="Zhao G."/>
            <person name="Zou C."/>
            <person name="Li K."/>
            <person name="Wang K."/>
            <person name="Li T."/>
            <person name="Gao L."/>
            <person name="Zhang X."/>
            <person name="Wang H."/>
            <person name="Yang Z."/>
            <person name="Liu X."/>
            <person name="Jiang W."/>
            <person name="Mao L."/>
            <person name="Kong X."/>
            <person name="Jiao Y."/>
            <person name="Jia J."/>
        </authorList>
    </citation>
    <scope>NUCLEOTIDE SEQUENCE [LARGE SCALE GENOMIC DNA]</scope>
    <source>
        <strain evidence="2">cv. AL8/78</strain>
    </source>
</reference>
<dbReference type="EnsemblPlants" id="AET4Gv20318000.10">
    <property type="protein sequence ID" value="AET4Gv20318000.10"/>
    <property type="gene ID" value="AET4Gv20318000"/>
</dbReference>
<reference evidence="1" key="4">
    <citation type="submission" date="2019-03" db="UniProtKB">
        <authorList>
            <consortium name="EnsemblPlants"/>
        </authorList>
    </citation>
    <scope>IDENTIFICATION</scope>
</reference>
<dbReference type="PANTHER" id="PTHR23012">
    <property type="entry name" value="RING/FYVE/PHD ZINC FINGER DOMAIN-CONTAINING"/>
    <property type="match status" value="1"/>
</dbReference>